<dbReference type="Proteomes" id="UP000652761">
    <property type="component" value="Unassembled WGS sequence"/>
</dbReference>
<name>A0A843U0W1_COLES</name>
<dbReference type="EMBL" id="NMUH01000192">
    <property type="protein sequence ID" value="MQL74119.1"/>
    <property type="molecule type" value="Genomic_DNA"/>
</dbReference>
<evidence type="ECO:0008006" key="4">
    <source>
        <dbReference type="Google" id="ProtNLM"/>
    </source>
</evidence>
<dbReference type="AlphaFoldDB" id="A0A843U0W1"/>
<comment type="caution">
    <text evidence="2">The sequence shown here is derived from an EMBL/GenBank/DDBJ whole genome shotgun (WGS) entry which is preliminary data.</text>
</comment>
<accession>A0A843U0W1</accession>
<dbReference type="PANTHER" id="PTHR35098:SF1">
    <property type="entry name" value="NODULIN-RELATED PROTEIN 2"/>
    <property type="match status" value="1"/>
</dbReference>
<feature type="region of interest" description="Disordered" evidence="1">
    <location>
        <begin position="95"/>
        <end position="123"/>
    </location>
</feature>
<organism evidence="2 3">
    <name type="scientific">Colocasia esculenta</name>
    <name type="common">Wild taro</name>
    <name type="synonym">Arum esculentum</name>
    <dbReference type="NCBI Taxonomy" id="4460"/>
    <lineage>
        <taxon>Eukaryota</taxon>
        <taxon>Viridiplantae</taxon>
        <taxon>Streptophyta</taxon>
        <taxon>Embryophyta</taxon>
        <taxon>Tracheophyta</taxon>
        <taxon>Spermatophyta</taxon>
        <taxon>Magnoliopsida</taxon>
        <taxon>Liliopsida</taxon>
        <taxon>Araceae</taxon>
        <taxon>Aroideae</taxon>
        <taxon>Colocasieae</taxon>
        <taxon>Colocasia</taxon>
    </lineage>
</organism>
<gene>
    <name evidence="2" type="ORF">Taro_006462</name>
</gene>
<dbReference type="InterPro" id="IPR040294">
    <property type="entry name" value="Nodulin-rel_1/2"/>
</dbReference>
<evidence type="ECO:0000313" key="2">
    <source>
        <dbReference type="EMBL" id="MQL74119.1"/>
    </source>
</evidence>
<evidence type="ECO:0000313" key="3">
    <source>
        <dbReference type="Proteomes" id="UP000652761"/>
    </source>
</evidence>
<protein>
    <recommendedName>
        <fullName evidence="4">Nodulin-related protein 1</fullName>
    </recommendedName>
</protein>
<reference evidence="2" key="1">
    <citation type="submission" date="2017-07" db="EMBL/GenBank/DDBJ databases">
        <title>Taro Niue Genome Assembly and Annotation.</title>
        <authorList>
            <person name="Atibalentja N."/>
            <person name="Keating K."/>
            <person name="Fields C.J."/>
        </authorList>
    </citation>
    <scope>NUCLEOTIDE SEQUENCE</scope>
    <source>
        <strain evidence="2">Niue_2</strain>
        <tissue evidence="2">Leaf</tissue>
    </source>
</reference>
<proteinExistence type="predicted"/>
<dbReference type="GO" id="GO:0009408">
    <property type="term" value="P:response to heat"/>
    <property type="evidence" value="ECO:0007669"/>
    <property type="project" value="InterPro"/>
</dbReference>
<dbReference type="GO" id="GO:0010115">
    <property type="term" value="P:regulation of abscisic acid biosynthetic process"/>
    <property type="evidence" value="ECO:0007669"/>
    <property type="project" value="InterPro"/>
</dbReference>
<sequence>MIFSAYLGMKPGGHAQKPRPSSGDLLSSAKVVADAAKASLRHESDNVDKGRVAGAAADLLGAASHYGKLEEKGMGKYVDKAEGYLRGYHSSHSAHATTAAGAQPSAATSHSSPSHASEAAHSAAAAAGAGGGKSGYGEYVKMAQGLLNTHSGGGGGSGAGAGAGGQHSGGGGYGEYIKLAEGFLKKH</sequence>
<evidence type="ECO:0000256" key="1">
    <source>
        <dbReference type="SAM" id="MobiDB-lite"/>
    </source>
</evidence>
<keyword evidence="3" id="KW-1185">Reference proteome</keyword>
<dbReference type="PANTHER" id="PTHR35098">
    <property type="entry name" value="EXPRESSED PROTEIN"/>
    <property type="match status" value="1"/>
</dbReference>